<evidence type="ECO:0000256" key="1">
    <source>
        <dbReference type="ARBA" id="ARBA00003518"/>
    </source>
</evidence>
<reference evidence="14" key="1">
    <citation type="submission" date="2017-12" db="EMBL/GenBank/DDBJ databases">
        <title>Draft genome sequence of Telmatospirillum siberiense 26-4b1T, an acidotolerant peatland alphaproteobacterium potentially involved in sulfur cycling.</title>
        <authorList>
            <person name="Hausmann B."/>
            <person name="Pjevac P."/>
            <person name="Schreck K."/>
            <person name="Herbold C.W."/>
            <person name="Daims H."/>
            <person name="Wagner M."/>
            <person name="Pester M."/>
            <person name="Loy A."/>
        </authorList>
    </citation>
    <scope>NUCLEOTIDE SEQUENCE [LARGE SCALE GENOMIC DNA]</scope>
    <source>
        <strain evidence="14">26-4b1</strain>
    </source>
</reference>
<comment type="similarity">
    <text evidence="4 11">Belongs to the transaldolase family. Type 2 subfamily.</text>
</comment>
<organism evidence="13 14">
    <name type="scientific">Telmatospirillum siberiense</name>
    <dbReference type="NCBI Taxonomy" id="382514"/>
    <lineage>
        <taxon>Bacteria</taxon>
        <taxon>Pseudomonadati</taxon>
        <taxon>Pseudomonadota</taxon>
        <taxon>Alphaproteobacteria</taxon>
        <taxon>Rhodospirillales</taxon>
        <taxon>Rhodospirillaceae</taxon>
        <taxon>Telmatospirillum</taxon>
    </lineage>
</organism>
<dbReference type="PRINTS" id="PR00662">
    <property type="entry name" value="G6PISOMERASE"/>
</dbReference>
<dbReference type="Gene3D" id="3.20.20.70">
    <property type="entry name" value="Aldolase class I"/>
    <property type="match status" value="1"/>
</dbReference>
<dbReference type="GO" id="GO:0005737">
    <property type="term" value="C:cytoplasm"/>
    <property type="evidence" value="ECO:0007669"/>
    <property type="project" value="UniProtKB-SubCell"/>
</dbReference>
<evidence type="ECO:0000256" key="7">
    <source>
        <dbReference type="ARBA" id="ARBA00022679"/>
    </source>
</evidence>
<dbReference type="Pfam" id="PF00342">
    <property type="entry name" value="PGI"/>
    <property type="match status" value="1"/>
</dbReference>
<dbReference type="InterPro" id="IPR018225">
    <property type="entry name" value="Transaldolase_AS"/>
</dbReference>
<dbReference type="PANTHER" id="PTHR10683">
    <property type="entry name" value="TRANSALDOLASE"/>
    <property type="match status" value="1"/>
</dbReference>
<dbReference type="InterPro" id="IPR001672">
    <property type="entry name" value="G6P_Isomerase"/>
</dbReference>
<dbReference type="SUPFAM" id="SSF51569">
    <property type="entry name" value="Aldolase"/>
    <property type="match status" value="1"/>
</dbReference>
<keyword evidence="8 11" id="KW-0570">Pentose shunt</keyword>
<dbReference type="PROSITE" id="PS01054">
    <property type="entry name" value="TRANSALDOLASE_1"/>
    <property type="match status" value="1"/>
</dbReference>
<dbReference type="NCBIfam" id="TIGR00876">
    <property type="entry name" value="tal_mycobact"/>
    <property type="match status" value="1"/>
</dbReference>
<keyword evidence="12" id="KW-0413">Isomerase</keyword>
<comment type="similarity">
    <text evidence="12">Belongs to the GPI family.</text>
</comment>
<gene>
    <name evidence="11 13" type="primary">tal</name>
    <name evidence="13" type="ORF">CWS72_09955</name>
</gene>
<evidence type="ECO:0000313" key="14">
    <source>
        <dbReference type="Proteomes" id="UP000233293"/>
    </source>
</evidence>
<evidence type="ECO:0000256" key="11">
    <source>
        <dbReference type="HAMAP-Rule" id="MF_00493"/>
    </source>
</evidence>
<evidence type="ECO:0000313" key="13">
    <source>
        <dbReference type="EMBL" id="PKU24660.1"/>
    </source>
</evidence>
<dbReference type="OrthoDB" id="140919at2"/>
<dbReference type="EMBL" id="PIUM01000009">
    <property type="protein sequence ID" value="PKU24660.1"/>
    <property type="molecule type" value="Genomic_DNA"/>
</dbReference>
<dbReference type="NCBIfam" id="NF007080">
    <property type="entry name" value="PRK09533.1"/>
    <property type="match status" value="1"/>
</dbReference>
<comment type="function">
    <text evidence="1 11">Transaldolase is important for the balance of metabolites in the pentose-phosphate pathway.</text>
</comment>
<dbReference type="GO" id="GO:0006098">
    <property type="term" value="P:pentose-phosphate shunt"/>
    <property type="evidence" value="ECO:0007669"/>
    <property type="project" value="UniProtKB-UniRule"/>
</dbReference>
<sequence length="942" mass="101945">MNRLKQLAVCGQSPWLDYMKRSLIETGGLRLLIEQDGLRGVTSNPSIFEKAIAETDDYKDALTAFQAAADHGISTIYEHLVIADIRAAADVLFPVYEETGGRDGYISLECSPYLANDTAATMAEALRLWTAVARPNLMVKVPATAAGLPAIRHLIGKGLNINITLLFSVGVYEQVVEAYLSGLEDLARGGGDVSKIAGVASIFVSRIDAAIDKRLDQLGDKAAADRLRGKAGIANAKLAYVRYKALFSGPRWQALASSGAQSQRLLWASTSTKNPDYKDTMYVEALIGRDTVDTLPPATMEAFRDHGVAMPDAIEQDVPGARAILAELERLGVSLDEVTEGLVKDGVQKFADAFDKLLGAIARQRLSMQDGATTRQEISPGSAEMEAAVAKEMDVWRKSGGIRRLWAGDKSLWVGRDEDKRVGWLDIVDRELGDIDWLDSFGRDVKHRGIEDVVLLGMGGSSLGPEVLSATFGRQVGWPGFFMLDSTDPAQIKATEQAVDIGRTLFIVSSKSGGTLEPNIFLDYFLERVGAVLGKDRAGDHFIAVTDPGSPLERRAKHLHFAHVFHGMPSIGGRYSVLSKFGLAPAVAMGIDIKRLLETTQAMERTCGPDVPPAENPAVRLGVAMGVAATHFGRDKVTIIASPGITDFGFWLEQLLAESTGKLGRGLIPLAGEPVTTPERYGNDRFFVYLELDGQGDPAQILAVEALERAGHPVARIRVRDAWHIGQEFFRWEIATAVAGAIIGIDPFDQPDVEASKAKTTALTEGYATSRGLPSREPVFRENGLALYADPRNAAELGRHNTLAGYLKSHFDRVQMGDYAALLAYIKRDEAHTKALTAMRSAIRDKTHAATCVGFGPRFQHSTGQVYKGGPNSGVFLQITCDDPVDIDVPGRGYSFGVVKSAQAQGDLEVLEERGRRALRVHLKSVDAGLAELVRAVDEALS</sequence>
<comment type="pathway">
    <text evidence="3 11">Carbohydrate degradation; pentose phosphate pathway; D-glyceraldehyde 3-phosphate and beta-D-fructose 6-phosphate from D-ribose 5-phosphate and D-xylulose 5-phosphate (non-oxidative stage): step 2/3.</text>
</comment>
<dbReference type="Pfam" id="PF00923">
    <property type="entry name" value="TAL_FSA"/>
    <property type="match status" value="1"/>
</dbReference>
<keyword evidence="12" id="KW-0324">Glycolysis</keyword>
<name>A0A2N3PW88_9PROT</name>
<dbReference type="PROSITE" id="PS00958">
    <property type="entry name" value="TRANSALDOLASE_2"/>
    <property type="match status" value="1"/>
</dbReference>
<dbReference type="SUPFAM" id="SSF53697">
    <property type="entry name" value="SIS domain"/>
    <property type="match status" value="1"/>
</dbReference>
<evidence type="ECO:0000256" key="5">
    <source>
        <dbReference type="ARBA" id="ARBA00013151"/>
    </source>
</evidence>
<proteinExistence type="inferred from homology"/>
<dbReference type="GO" id="GO:0004801">
    <property type="term" value="F:transaldolase activity"/>
    <property type="evidence" value="ECO:0007669"/>
    <property type="project" value="UniProtKB-UniRule"/>
</dbReference>
<keyword evidence="7 11" id="KW-0808">Transferase</keyword>
<keyword evidence="6 11" id="KW-0963">Cytoplasm</keyword>
<feature type="active site" description="Schiff-base intermediate with substrate" evidence="11">
    <location>
        <position position="140"/>
    </location>
</feature>
<comment type="subcellular location">
    <subcellularLocation>
        <location evidence="2 11">Cytoplasm</location>
    </subcellularLocation>
</comment>
<dbReference type="Gene3D" id="3.40.50.10490">
    <property type="entry name" value="Glucose-6-phosphate isomerase like protein, domain 1"/>
    <property type="match status" value="3"/>
</dbReference>
<accession>A0A2N3PW88</accession>
<dbReference type="InterPro" id="IPR013785">
    <property type="entry name" value="Aldolase_TIM"/>
</dbReference>
<dbReference type="PROSITE" id="PS51463">
    <property type="entry name" value="P_GLUCOSE_ISOMERASE_3"/>
    <property type="match status" value="1"/>
</dbReference>
<comment type="pathway">
    <text evidence="12">Carbohydrate degradation; glycolysis; D-glyceraldehyde 3-phosphate and glycerone phosphate from D-glucose: step 2/4.</text>
</comment>
<evidence type="ECO:0000256" key="10">
    <source>
        <dbReference type="ARBA" id="ARBA00048810"/>
    </source>
</evidence>
<dbReference type="InterPro" id="IPR001585">
    <property type="entry name" value="TAL/FSA"/>
</dbReference>
<evidence type="ECO:0000256" key="6">
    <source>
        <dbReference type="ARBA" id="ARBA00022490"/>
    </source>
</evidence>
<dbReference type="InterPro" id="IPR004732">
    <property type="entry name" value="Transaldolase_2"/>
</dbReference>
<dbReference type="HAMAP" id="MF_00493">
    <property type="entry name" value="Transaldolase_2"/>
    <property type="match status" value="1"/>
</dbReference>
<comment type="caution">
    <text evidence="13">The sequence shown here is derived from an EMBL/GenBank/DDBJ whole genome shotgun (WGS) entry which is preliminary data.</text>
</comment>
<dbReference type="AlphaFoldDB" id="A0A2N3PW88"/>
<evidence type="ECO:0000256" key="2">
    <source>
        <dbReference type="ARBA" id="ARBA00004496"/>
    </source>
</evidence>
<dbReference type="CDD" id="cd00955">
    <property type="entry name" value="Transaldolase_like"/>
    <property type="match status" value="1"/>
</dbReference>
<protein>
    <recommendedName>
        <fullName evidence="5 11">Transaldolase</fullName>
        <ecNumber evidence="5 11">2.2.1.2</ecNumber>
    </recommendedName>
</protein>
<keyword evidence="14" id="KW-1185">Reference proteome</keyword>
<dbReference type="NCBIfam" id="NF002881">
    <property type="entry name" value="PRK03343.1"/>
    <property type="match status" value="1"/>
</dbReference>
<dbReference type="GO" id="GO:0004347">
    <property type="term" value="F:glucose-6-phosphate isomerase activity"/>
    <property type="evidence" value="ECO:0007669"/>
    <property type="project" value="UniProtKB-EC"/>
</dbReference>
<evidence type="ECO:0000256" key="12">
    <source>
        <dbReference type="RuleBase" id="RU000612"/>
    </source>
</evidence>
<dbReference type="GO" id="GO:0006094">
    <property type="term" value="P:gluconeogenesis"/>
    <property type="evidence" value="ECO:0007669"/>
    <property type="project" value="UniProtKB-KW"/>
</dbReference>
<evidence type="ECO:0000256" key="8">
    <source>
        <dbReference type="ARBA" id="ARBA00023126"/>
    </source>
</evidence>
<comment type="catalytic activity">
    <reaction evidence="12">
        <text>alpha-D-glucose 6-phosphate = beta-D-fructose 6-phosphate</text>
        <dbReference type="Rhea" id="RHEA:11816"/>
        <dbReference type="ChEBI" id="CHEBI:57634"/>
        <dbReference type="ChEBI" id="CHEBI:58225"/>
        <dbReference type="EC" id="5.3.1.9"/>
    </reaction>
</comment>
<dbReference type="CDD" id="cd05015">
    <property type="entry name" value="SIS_PGI_1"/>
    <property type="match status" value="1"/>
</dbReference>
<dbReference type="EC" id="2.2.1.2" evidence="5 11"/>
<dbReference type="UniPathway" id="UPA00115">
    <property type="reaction ID" value="UER00414"/>
</dbReference>
<evidence type="ECO:0000256" key="4">
    <source>
        <dbReference type="ARBA" id="ARBA00008426"/>
    </source>
</evidence>
<dbReference type="GO" id="GO:0097367">
    <property type="term" value="F:carbohydrate derivative binding"/>
    <property type="evidence" value="ECO:0007669"/>
    <property type="project" value="InterPro"/>
</dbReference>
<dbReference type="GO" id="GO:0006096">
    <property type="term" value="P:glycolytic process"/>
    <property type="evidence" value="ECO:0007669"/>
    <property type="project" value="UniProtKB-UniPathway"/>
</dbReference>
<dbReference type="UniPathway" id="UPA00109">
    <property type="reaction ID" value="UER00181"/>
</dbReference>
<keyword evidence="9 11" id="KW-0704">Schiff base</keyword>
<comment type="catalytic activity">
    <reaction evidence="10 11">
        <text>D-sedoheptulose 7-phosphate + D-glyceraldehyde 3-phosphate = D-erythrose 4-phosphate + beta-D-fructose 6-phosphate</text>
        <dbReference type="Rhea" id="RHEA:17053"/>
        <dbReference type="ChEBI" id="CHEBI:16897"/>
        <dbReference type="ChEBI" id="CHEBI:57483"/>
        <dbReference type="ChEBI" id="CHEBI:57634"/>
        <dbReference type="ChEBI" id="CHEBI:59776"/>
        <dbReference type="EC" id="2.2.1.2"/>
    </reaction>
</comment>
<evidence type="ECO:0000256" key="3">
    <source>
        <dbReference type="ARBA" id="ARBA00004857"/>
    </source>
</evidence>
<dbReference type="InterPro" id="IPR046348">
    <property type="entry name" value="SIS_dom_sf"/>
</dbReference>
<dbReference type="PANTHER" id="PTHR10683:SF31">
    <property type="entry name" value="TRANSALDOLASE"/>
    <property type="match status" value="1"/>
</dbReference>
<dbReference type="InterPro" id="IPR035476">
    <property type="entry name" value="SIS_PGI_1"/>
</dbReference>
<dbReference type="Proteomes" id="UP000233293">
    <property type="component" value="Unassembled WGS sequence"/>
</dbReference>
<keyword evidence="12" id="KW-0312">Gluconeogenesis</keyword>
<evidence type="ECO:0000256" key="9">
    <source>
        <dbReference type="ARBA" id="ARBA00023270"/>
    </source>
</evidence>
<dbReference type="RefSeq" id="WP_101250453.1">
    <property type="nucleotide sequence ID" value="NZ_PIUM01000009.1"/>
</dbReference>